<dbReference type="PANTHER" id="PTHR45711:SF6">
    <property type="entry name" value="CHLORIDE CHANNEL PROTEIN"/>
    <property type="match status" value="1"/>
</dbReference>
<keyword evidence="4 8" id="KW-1133">Transmembrane helix</keyword>
<evidence type="ECO:0000256" key="8">
    <source>
        <dbReference type="SAM" id="Phobius"/>
    </source>
</evidence>
<name>A0A0P0L945_PHOVU</name>
<keyword evidence="7" id="KW-0868">Chloride</keyword>
<dbReference type="GO" id="GO:0005886">
    <property type="term" value="C:plasma membrane"/>
    <property type="evidence" value="ECO:0007669"/>
    <property type="project" value="TreeGrafter"/>
</dbReference>
<dbReference type="PRINTS" id="PR00762">
    <property type="entry name" value="CLCHANNEL"/>
</dbReference>
<evidence type="ECO:0000313" key="9">
    <source>
        <dbReference type="EMBL" id="ALK84665.1"/>
    </source>
</evidence>
<keyword evidence="2" id="KW-0813">Transport</keyword>
<reference evidence="10" key="1">
    <citation type="submission" date="2015-10" db="EMBL/GenBank/DDBJ databases">
        <title>Extensive mobilome-driven genome diversification in gut-associated Bacteroides vulgatus mpk.</title>
        <authorList>
            <person name="Beier S."/>
            <person name="Lange A."/>
            <person name="Huson D.H."/>
            <person name="Frick J.-S."/>
            <person name="Autenrieth I.B."/>
        </authorList>
    </citation>
    <scope>NUCLEOTIDE SEQUENCE [LARGE SCALE GENOMIC DNA]</scope>
    <source>
        <strain evidence="10">mpk</strain>
    </source>
</reference>
<dbReference type="GO" id="GO:0005247">
    <property type="term" value="F:voltage-gated chloride channel activity"/>
    <property type="evidence" value="ECO:0007669"/>
    <property type="project" value="TreeGrafter"/>
</dbReference>
<evidence type="ECO:0000256" key="1">
    <source>
        <dbReference type="ARBA" id="ARBA00004141"/>
    </source>
</evidence>
<dbReference type="Proteomes" id="UP000061587">
    <property type="component" value="Chromosome"/>
</dbReference>
<evidence type="ECO:0000256" key="7">
    <source>
        <dbReference type="ARBA" id="ARBA00023214"/>
    </source>
</evidence>
<evidence type="ECO:0000313" key="10">
    <source>
        <dbReference type="Proteomes" id="UP000061587"/>
    </source>
</evidence>
<dbReference type="PATRIC" id="fig|821.40.peg.2474"/>
<dbReference type="EMBL" id="CP013020">
    <property type="protein sequence ID" value="ALK84665.1"/>
    <property type="molecule type" value="Genomic_DNA"/>
</dbReference>
<feature type="transmembrane region" description="Helical" evidence="8">
    <location>
        <begin position="36"/>
        <end position="56"/>
    </location>
</feature>
<dbReference type="InterPro" id="IPR001807">
    <property type="entry name" value="ClC"/>
</dbReference>
<dbReference type="AlphaFoldDB" id="A0A0P0L945"/>
<evidence type="ECO:0000256" key="5">
    <source>
        <dbReference type="ARBA" id="ARBA00023065"/>
    </source>
</evidence>
<organism evidence="9 10">
    <name type="scientific">Phocaeicola vulgatus</name>
    <name type="common">Bacteroides vulgatus</name>
    <dbReference type="NCBI Taxonomy" id="821"/>
    <lineage>
        <taxon>Bacteria</taxon>
        <taxon>Pseudomonadati</taxon>
        <taxon>Bacteroidota</taxon>
        <taxon>Bacteroidia</taxon>
        <taxon>Bacteroidales</taxon>
        <taxon>Bacteroidaceae</taxon>
        <taxon>Phocaeicola</taxon>
    </lineage>
</organism>
<dbReference type="SUPFAM" id="SSF81340">
    <property type="entry name" value="Clc chloride channel"/>
    <property type="match status" value="1"/>
</dbReference>
<sequence length="204" mass="23770">MFIPDMKLEKWKNKWKEWSNLRKWQIWKLKLIDARLYFVSIFVGLLTGLVAVPYHYLLWYFFDVRKTFFTAHYPWYWHVLLFFILWGILIFVASLVKRMPLIAGGGIPQTRAANNGRIRYEHPFKELVAKFCGGVLALSAGLSLGREGPSVQIGSYRNTYLPLGTYPERGTETIAGCRSRCGLVCRFCRSVVFFFAGNRIHRAF</sequence>
<reference evidence="9 10" key="2">
    <citation type="journal article" date="2016" name="Genome Biol. Evol.">
        <title>Extensive mobilome-driven genome diversification in mouse gut-associated Bacteroides vulgatus mpk.</title>
        <authorList>
            <person name="Lange A."/>
            <person name="Beier S."/>
            <person name="Steimle A."/>
            <person name="Autenrieth I.B."/>
            <person name="Huson D.H."/>
            <person name="Frick J.S."/>
        </authorList>
    </citation>
    <scope>NUCLEOTIDE SEQUENCE [LARGE SCALE GENOMIC DNA]</scope>
    <source>
        <strain evidence="10">mpk</strain>
    </source>
</reference>
<comment type="subcellular location">
    <subcellularLocation>
        <location evidence="1">Membrane</location>
        <topology evidence="1">Multi-pass membrane protein</topology>
    </subcellularLocation>
</comment>
<dbReference type="InterPro" id="IPR014743">
    <property type="entry name" value="Cl-channel_core"/>
</dbReference>
<gene>
    <name evidence="9" type="ORF">BvMPK_2063</name>
</gene>
<evidence type="ECO:0000256" key="3">
    <source>
        <dbReference type="ARBA" id="ARBA00022692"/>
    </source>
</evidence>
<dbReference type="PANTHER" id="PTHR45711">
    <property type="entry name" value="CHLORIDE CHANNEL PROTEIN"/>
    <property type="match status" value="1"/>
</dbReference>
<dbReference type="Pfam" id="PF00654">
    <property type="entry name" value="Voltage_CLC"/>
    <property type="match status" value="1"/>
</dbReference>
<evidence type="ECO:0000256" key="4">
    <source>
        <dbReference type="ARBA" id="ARBA00022989"/>
    </source>
</evidence>
<keyword evidence="6 8" id="KW-0472">Membrane</keyword>
<evidence type="ECO:0000256" key="6">
    <source>
        <dbReference type="ARBA" id="ARBA00023136"/>
    </source>
</evidence>
<keyword evidence="3 8" id="KW-0812">Transmembrane</keyword>
<evidence type="ECO:0000256" key="2">
    <source>
        <dbReference type="ARBA" id="ARBA00022448"/>
    </source>
</evidence>
<keyword evidence="5" id="KW-0406">Ion transport</keyword>
<protein>
    <submittedName>
        <fullName evidence="9">Voltage-gated chloride channel family protein</fullName>
    </submittedName>
</protein>
<feature type="transmembrane region" description="Helical" evidence="8">
    <location>
        <begin position="76"/>
        <end position="96"/>
    </location>
</feature>
<dbReference type="Gene3D" id="1.10.3080.10">
    <property type="entry name" value="Clc chloride channel"/>
    <property type="match status" value="1"/>
</dbReference>
<proteinExistence type="predicted"/>
<accession>A0A0P0L945</accession>